<dbReference type="EMBL" id="UINC01075745">
    <property type="protein sequence ID" value="SVC14231.1"/>
    <property type="molecule type" value="Genomic_DNA"/>
</dbReference>
<proteinExistence type="predicted"/>
<reference evidence="2" key="1">
    <citation type="submission" date="2018-05" db="EMBL/GenBank/DDBJ databases">
        <authorList>
            <person name="Lanie J.A."/>
            <person name="Ng W.-L."/>
            <person name="Kazmierczak K.M."/>
            <person name="Andrzejewski T.M."/>
            <person name="Davidsen T.M."/>
            <person name="Wayne K.J."/>
            <person name="Tettelin H."/>
            <person name="Glass J.I."/>
            <person name="Rusch D."/>
            <person name="Podicherti R."/>
            <person name="Tsui H.-C.T."/>
            <person name="Winkler M.E."/>
        </authorList>
    </citation>
    <scope>NUCLEOTIDE SEQUENCE</scope>
</reference>
<feature type="transmembrane region" description="Helical" evidence="1">
    <location>
        <begin position="24"/>
        <end position="44"/>
    </location>
</feature>
<gene>
    <name evidence="2" type="ORF">METZ01_LOCUS267085</name>
</gene>
<keyword evidence="1" id="KW-0472">Membrane</keyword>
<dbReference type="AlphaFoldDB" id="A0A382JUJ4"/>
<keyword evidence="1" id="KW-0812">Transmembrane</keyword>
<accession>A0A382JUJ4</accession>
<evidence type="ECO:0000313" key="2">
    <source>
        <dbReference type="EMBL" id="SVC14231.1"/>
    </source>
</evidence>
<organism evidence="2">
    <name type="scientific">marine metagenome</name>
    <dbReference type="NCBI Taxonomy" id="408172"/>
    <lineage>
        <taxon>unclassified sequences</taxon>
        <taxon>metagenomes</taxon>
        <taxon>ecological metagenomes</taxon>
    </lineage>
</organism>
<name>A0A382JUJ4_9ZZZZ</name>
<evidence type="ECO:0000256" key="1">
    <source>
        <dbReference type="SAM" id="Phobius"/>
    </source>
</evidence>
<protein>
    <submittedName>
        <fullName evidence="2">Uncharacterized protein</fullName>
    </submittedName>
</protein>
<feature type="non-terminal residue" evidence="2">
    <location>
        <position position="118"/>
    </location>
</feature>
<feature type="transmembrane region" description="Helical" evidence="1">
    <location>
        <begin position="56"/>
        <end position="74"/>
    </location>
</feature>
<sequence length="118" mass="12916">MDHISSILAAKTVEGTRLHFSGDFTWWMAAILAGVAALVAAWIYRGDIKGRMTPGLWVLPLLRVGAIVLVVMMLSGPVIQNHTSVGTTARVLLYVDASASMKATDEQMELPRKLRIIR</sequence>
<keyword evidence="1" id="KW-1133">Transmembrane helix</keyword>